<dbReference type="AlphaFoldDB" id="A0A543AZV1"/>
<keyword evidence="2" id="KW-1185">Reference proteome</keyword>
<protein>
    <recommendedName>
        <fullName evidence="3">WD40 repeat protein</fullName>
    </recommendedName>
</protein>
<accession>A0A543AZV1</accession>
<name>A0A543AZV1_9ACTN</name>
<dbReference type="SUPFAM" id="SSF82171">
    <property type="entry name" value="DPP6 N-terminal domain-like"/>
    <property type="match status" value="1"/>
</dbReference>
<evidence type="ECO:0000313" key="1">
    <source>
        <dbReference type="EMBL" id="TQL78030.1"/>
    </source>
</evidence>
<dbReference type="PROSITE" id="PS51257">
    <property type="entry name" value="PROKAR_LIPOPROTEIN"/>
    <property type="match status" value="1"/>
</dbReference>
<reference evidence="1 2" key="1">
    <citation type="submission" date="2019-06" db="EMBL/GenBank/DDBJ databases">
        <title>Sequencing the genomes of 1000 actinobacteria strains.</title>
        <authorList>
            <person name="Klenk H.-P."/>
        </authorList>
    </citation>
    <scope>NUCLEOTIDE SEQUENCE [LARGE SCALE GENOMIC DNA]</scope>
    <source>
        <strain evidence="1 2">DSM 45928</strain>
    </source>
</reference>
<proteinExistence type="predicted"/>
<evidence type="ECO:0000313" key="2">
    <source>
        <dbReference type="Proteomes" id="UP000317043"/>
    </source>
</evidence>
<comment type="caution">
    <text evidence="1">The sequence shown here is derived from an EMBL/GenBank/DDBJ whole genome shotgun (WGS) entry which is preliminary data.</text>
</comment>
<sequence>MVSSRLRPPRSNVVFLVVVMLSLALVTGCGSTRSLHDYGSSVSWAADGTLYFTAYPTGDDAYAYSFESINMPYQLLPEGEVTQIDFEALRDCWVADTIQAVEPGRVIIAGECLFELSYMAVSYDLRSGTAEVIGDWSVKGWDGLAMWSAWSPSVPNEAGAQGWLSYSFAGCSSVARVDHFLLVPWEPFQDRFMIDRRDKVGSQDFECWRGFRAGQIVVSSAGVVAMLATVDRVPTLFVYDPATEELSELPLATEATGLSFCGPDGGIAVATHGDEPAIVLIDPISGDSQTIVDGAFDQISCAPDGTTIAVIDASTRGDVRLLPI</sequence>
<dbReference type="Proteomes" id="UP000317043">
    <property type="component" value="Unassembled WGS sequence"/>
</dbReference>
<dbReference type="InParanoid" id="A0A543AZV1"/>
<gene>
    <name evidence="1" type="ORF">FB566_3605</name>
</gene>
<organism evidence="1 2">
    <name type="scientific">Stackebrandtia endophytica</name>
    <dbReference type="NCBI Taxonomy" id="1496996"/>
    <lineage>
        <taxon>Bacteria</taxon>
        <taxon>Bacillati</taxon>
        <taxon>Actinomycetota</taxon>
        <taxon>Actinomycetes</taxon>
        <taxon>Glycomycetales</taxon>
        <taxon>Glycomycetaceae</taxon>
        <taxon>Stackebrandtia</taxon>
    </lineage>
</organism>
<evidence type="ECO:0008006" key="3">
    <source>
        <dbReference type="Google" id="ProtNLM"/>
    </source>
</evidence>
<dbReference type="EMBL" id="VFOW01000001">
    <property type="protein sequence ID" value="TQL78030.1"/>
    <property type="molecule type" value="Genomic_DNA"/>
</dbReference>